<feature type="region of interest" description="Disordered" evidence="1">
    <location>
        <begin position="1"/>
        <end position="23"/>
    </location>
</feature>
<proteinExistence type="predicted"/>
<dbReference type="SUPFAM" id="SSF53335">
    <property type="entry name" value="S-adenosyl-L-methionine-dependent methyltransferases"/>
    <property type="match status" value="1"/>
</dbReference>
<accession>A0ABX3XS73</accession>
<dbReference type="Proteomes" id="UP000194225">
    <property type="component" value="Unassembled WGS sequence"/>
</dbReference>
<evidence type="ECO:0008006" key="4">
    <source>
        <dbReference type="Google" id="ProtNLM"/>
    </source>
</evidence>
<gene>
    <name evidence="2" type="ORF">BG653_04909</name>
</gene>
<dbReference type="GeneID" id="90922936"/>
<dbReference type="EMBL" id="MIGA01000037">
    <property type="protein sequence ID" value="OSY41973.1"/>
    <property type="molecule type" value="Genomic_DNA"/>
</dbReference>
<organism evidence="2 3">
    <name type="scientific">Streptomyces platensis</name>
    <dbReference type="NCBI Taxonomy" id="58346"/>
    <lineage>
        <taxon>Bacteria</taxon>
        <taxon>Bacillati</taxon>
        <taxon>Actinomycetota</taxon>
        <taxon>Actinomycetes</taxon>
        <taxon>Kitasatosporales</taxon>
        <taxon>Streptomycetaceae</taxon>
        <taxon>Streptomyces</taxon>
    </lineage>
</organism>
<protein>
    <recommendedName>
        <fullName evidence="4">Bifunctional 3-demethylubiquinone-9 3-methyltransferase/ 2-octaprenyl-6-hydroxy phenol methylase</fullName>
    </recommendedName>
</protein>
<evidence type="ECO:0000313" key="3">
    <source>
        <dbReference type="Proteomes" id="UP000194225"/>
    </source>
</evidence>
<dbReference type="Pfam" id="PF13489">
    <property type="entry name" value="Methyltransf_23"/>
    <property type="match status" value="1"/>
</dbReference>
<dbReference type="InterPro" id="IPR029063">
    <property type="entry name" value="SAM-dependent_MTases_sf"/>
</dbReference>
<evidence type="ECO:0000256" key="1">
    <source>
        <dbReference type="SAM" id="MobiDB-lite"/>
    </source>
</evidence>
<name>A0ABX3XS73_STRPT</name>
<evidence type="ECO:0000313" key="2">
    <source>
        <dbReference type="EMBL" id="OSY41973.1"/>
    </source>
</evidence>
<sequence length="237" mass="25202">MSTEEHAPEQPLGSGPRHEDPYAHALQDGRGPLYIRRMDGGVLSSEVDRWCAAPDPADMSVLRRCKGAVLDIGCGPGRLVSALRALGHLVLGIDINHAAVARTADTGGAALCRSVFERLPGEGLWNTALLMDGNIGIGGDPPALLVRIGSLVSPRGGLLLVEAAAHDVHERLHVQFDDGRGRRGTPFPWARVGVAALRRTAAATGWQPGEHWSVGDRHFLELKRSAGSRPAPTRPQG</sequence>
<keyword evidence="3" id="KW-1185">Reference proteome</keyword>
<dbReference type="Gene3D" id="3.40.50.150">
    <property type="entry name" value="Vaccinia Virus protein VP39"/>
    <property type="match status" value="1"/>
</dbReference>
<dbReference type="RefSeq" id="WP_244329579.1">
    <property type="nucleotide sequence ID" value="NZ_BAABSS010000023.1"/>
</dbReference>
<dbReference type="CDD" id="cd02440">
    <property type="entry name" value="AdoMet_MTases"/>
    <property type="match status" value="1"/>
</dbReference>
<comment type="caution">
    <text evidence="2">The sequence shown here is derived from an EMBL/GenBank/DDBJ whole genome shotgun (WGS) entry which is preliminary data.</text>
</comment>
<reference evidence="2 3" key="1">
    <citation type="submission" date="2016-09" db="EMBL/GenBank/DDBJ databases">
        <title>Streptomyces platensis DSM40041, a candidate organism with high potential of specific P450 cytochromes.</title>
        <authorList>
            <person name="Grumaz C."/>
            <person name="Vainshtein Y."/>
            <person name="Kirstahler P."/>
            <person name="Sohn K."/>
        </authorList>
    </citation>
    <scope>NUCLEOTIDE SEQUENCE [LARGE SCALE GENOMIC DNA]</scope>
    <source>
        <strain evidence="2 3">DSM 40041</strain>
    </source>
</reference>